<feature type="region of interest" description="Disordered" evidence="4">
    <location>
        <begin position="1"/>
        <end position="23"/>
    </location>
</feature>
<dbReference type="GO" id="GO:0046813">
    <property type="term" value="P:receptor-mediated virion attachment to host cell"/>
    <property type="evidence" value="ECO:0007669"/>
    <property type="project" value="TreeGrafter"/>
</dbReference>
<keyword evidence="5" id="KW-0472">Membrane</keyword>
<evidence type="ECO:0000256" key="4">
    <source>
        <dbReference type="SAM" id="MobiDB-lite"/>
    </source>
</evidence>
<reference evidence="6 7" key="1">
    <citation type="journal article" date="2018" name="Nat. Biotechnol.">
        <title>A standardized bacterial taxonomy based on genome phylogeny substantially revises the tree of life.</title>
        <authorList>
            <person name="Parks D.H."/>
            <person name="Chuvochina M."/>
            <person name="Waite D.W."/>
            <person name="Rinke C."/>
            <person name="Skarshewski A."/>
            <person name="Chaumeil P.A."/>
            <person name="Hugenholtz P."/>
        </authorList>
    </citation>
    <scope>NUCLEOTIDE SEQUENCE [LARGE SCALE GENOMIC DNA]</scope>
    <source>
        <strain evidence="6">UBA9375</strain>
    </source>
</reference>
<comment type="caution">
    <text evidence="6">The sequence shown here is derived from an EMBL/GenBank/DDBJ whole genome shotgun (WGS) entry which is preliminary data.</text>
</comment>
<protein>
    <recommendedName>
        <fullName evidence="8">Tetratricopeptide repeat protein</fullName>
    </recommendedName>
</protein>
<evidence type="ECO:0008006" key="8">
    <source>
        <dbReference type="Google" id="ProtNLM"/>
    </source>
</evidence>
<evidence type="ECO:0000313" key="6">
    <source>
        <dbReference type="EMBL" id="HCO24257.1"/>
    </source>
</evidence>
<dbReference type="Pfam" id="PF13181">
    <property type="entry name" value="TPR_8"/>
    <property type="match status" value="1"/>
</dbReference>
<sequence length="1258" mass="143448">MADTDQNPESLEPTSQQAQAVGKKNRSPIERTIVWGLIALALIVVLLEGNARYGYSSTLESLQSRLSQADKNKGQELNLKEAKGLVKGFPYGDERLTNKGKQLQYRWPSLFRTFAIELSTGVDDVVLSLETDVKPFDDEQTAPVTAKPFVQRQVLPEKGLSQDYENIPVLADSQFDSHAFGLQGILAEEIIRQAVYISGRDELQLVTRDASLRGEVRLIENPDTFPVKLRSRISFTGKMDIELERPFKEKPTVFWESETIELRRESPLESLVEKTEALSRTGFVDFMKAAGYTGKAPEWKAQSTIPEKTLQRLNEWNFISQYTVVQDIHAAIREDGETPERLSVLIRAYANLGSLTEIYWSPAHKVFKARALLYAERLIFRSNASNWALAHRAYARALSGLHETALDDIEAIRATDNKSTAKQQSPPEWTGLIEAYCAYQPEVLDTAVENDDLKPLALYLRMLQADPKGNEKQMLAHTEELLKRDPECCRAMNRLSDVNALGIQRMVTEQRLDQLWEPLYQKLQEANLSNTARPVLQTMLPSPLRLLGEEQARMRIIDALKSSPSTEFEPSENALGQLLQEVTFLHLNHKLNVRKGSLAVNVDDFLEQQLPLVKGHPYEFYIAAYTSDQTEAREAYKKLLNSYHPRELGIISNQLVSSSYYKLNQEAYRKLYSEIDKNVDYIYQDLLHQARWFNSMSSQNDNEHYLTTARRMLRVSPHMPETVAMNLRVNQEYAKEHAGELQKKYDKNALVLTALANYFYAAKDDAKTEEILKRRIELAPDASSYTFLANLYYDRGETEKWKPTIEKALTLPSFGLEIPRIHYQLANYHMQKGEWEEAKPHAVKAATSYSGWGLTCAANCYEGLGDLEQSEAFVKACSKRYETSVTDWYFWCVRNKTGDLESARRLAEQQLLGNTENSTLSQRMQLGIYQIIQGSKSQAFETFSTAFRKFNNSYCGLHAALLAEDLELPEQRDDLLKQVAGQFNIYFGEADLANAFQRILQNPDSVSWNPVLFQSEVAQLTDGNPTNFYYFVGKFLEQRNKSGLSEYYLRLAATSPKTVKYNCALASHHLYSQNKKTGSRTKTEYDDSFSPAIQLVHEALKQKKREKLDEAIKTLDEALKLKPDLVIALVNRGLLHESQQNYPAAIADYKKAIEIEPEFWLPYNNLAYLLAGCEQEEIRDGSQALKYAQQSFDLLPTKYWVNYAALAVAFAESGQFIEAADMQRQASELAPESQKVEANRRWSLFNKGEPYRRSPENE</sequence>
<dbReference type="Pfam" id="PF00515">
    <property type="entry name" value="TPR_1"/>
    <property type="match status" value="1"/>
</dbReference>
<name>A0A3D3R8C1_9PLAN</name>
<evidence type="ECO:0000256" key="3">
    <source>
        <dbReference type="PROSITE-ProRule" id="PRU00339"/>
    </source>
</evidence>
<keyword evidence="1" id="KW-0677">Repeat</keyword>
<dbReference type="PANTHER" id="PTHR44858">
    <property type="entry name" value="TETRATRICOPEPTIDE REPEAT PROTEIN 6"/>
    <property type="match status" value="1"/>
</dbReference>
<dbReference type="Proteomes" id="UP000263642">
    <property type="component" value="Unassembled WGS sequence"/>
</dbReference>
<dbReference type="SUPFAM" id="SSF48452">
    <property type="entry name" value="TPR-like"/>
    <property type="match status" value="3"/>
</dbReference>
<dbReference type="InterPro" id="IPR019734">
    <property type="entry name" value="TPR_rpt"/>
</dbReference>
<gene>
    <name evidence="6" type="ORF">DIT97_14885</name>
</gene>
<evidence type="ECO:0000256" key="2">
    <source>
        <dbReference type="ARBA" id="ARBA00022803"/>
    </source>
</evidence>
<proteinExistence type="predicted"/>
<dbReference type="EMBL" id="DQAY01000087">
    <property type="protein sequence ID" value="HCO24257.1"/>
    <property type="molecule type" value="Genomic_DNA"/>
</dbReference>
<organism evidence="6 7">
    <name type="scientific">Gimesia maris</name>
    <dbReference type="NCBI Taxonomy" id="122"/>
    <lineage>
        <taxon>Bacteria</taxon>
        <taxon>Pseudomonadati</taxon>
        <taxon>Planctomycetota</taxon>
        <taxon>Planctomycetia</taxon>
        <taxon>Planctomycetales</taxon>
        <taxon>Planctomycetaceae</taxon>
        <taxon>Gimesia</taxon>
    </lineage>
</organism>
<dbReference type="InterPro" id="IPR050498">
    <property type="entry name" value="Ycf3"/>
</dbReference>
<dbReference type="Gene3D" id="1.25.40.10">
    <property type="entry name" value="Tetratricopeptide repeat domain"/>
    <property type="match status" value="2"/>
</dbReference>
<feature type="transmembrane region" description="Helical" evidence="5">
    <location>
        <begin position="33"/>
        <end position="55"/>
    </location>
</feature>
<keyword evidence="5" id="KW-1133">Transmembrane helix</keyword>
<evidence type="ECO:0000256" key="5">
    <source>
        <dbReference type="SAM" id="Phobius"/>
    </source>
</evidence>
<dbReference type="PROSITE" id="PS50005">
    <property type="entry name" value="TPR"/>
    <property type="match status" value="1"/>
</dbReference>
<dbReference type="AlphaFoldDB" id="A0A3D3R8C1"/>
<keyword evidence="5" id="KW-0812">Transmembrane</keyword>
<evidence type="ECO:0000256" key="1">
    <source>
        <dbReference type="ARBA" id="ARBA00022737"/>
    </source>
</evidence>
<feature type="repeat" description="TPR" evidence="3">
    <location>
        <begin position="1126"/>
        <end position="1159"/>
    </location>
</feature>
<dbReference type="GO" id="GO:0009279">
    <property type="term" value="C:cell outer membrane"/>
    <property type="evidence" value="ECO:0007669"/>
    <property type="project" value="TreeGrafter"/>
</dbReference>
<evidence type="ECO:0000313" key="7">
    <source>
        <dbReference type="Proteomes" id="UP000263642"/>
    </source>
</evidence>
<dbReference type="PANTHER" id="PTHR44858:SF1">
    <property type="entry name" value="UDP-N-ACETYLGLUCOSAMINE--PEPTIDE N-ACETYLGLUCOSAMINYLTRANSFERASE SPINDLY-RELATED"/>
    <property type="match status" value="1"/>
</dbReference>
<keyword evidence="2 3" id="KW-0802">TPR repeat</keyword>
<feature type="compositionally biased region" description="Polar residues" evidence="4">
    <location>
        <begin position="1"/>
        <end position="19"/>
    </location>
</feature>
<accession>A0A3D3R8C1</accession>
<dbReference type="SMART" id="SM00028">
    <property type="entry name" value="TPR"/>
    <property type="match status" value="7"/>
</dbReference>
<dbReference type="InterPro" id="IPR011990">
    <property type="entry name" value="TPR-like_helical_dom_sf"/>
</dbReference>